<comment type="catalytic activity">
    <reaction evidence="1 6">
        <text>Cleavage of hydrophobic, N-terminal signal or leader sequences from secreted and periplasmic proteins.</text>
        <dbReference type="EC" id="3.4.21.89"/>
    </reaction>
</comment>
<dbReference type="EMBL" id="JAFBED010000003">
    <property type="protein sequence ID" value="MBM7619952.1"/>
    <property type="molecule type" value="Genomic_DNA"/>
</dbReference>
<accession>A0ABS2NZX8</accession>
<evidence type="ECO:0000256" key="5">
    <source>
        <dbReference type="ARBA" id="ARBA00022801"/>
    </source>
</evidence>
<dbReference type="InterPro" id="IPR036286">
    <property type="entry name" value="LexA/Signal_pep-like_sf"/>
</dbReference>
<sequence>MTIDKKELWDWGKALFIAFLLAFIVRSFLLSPIVVDGESMESTLEDQERMIVTKIGEPKRFDIVVFHATEEKDYIKRVIGLPGDRIEYKDDILYVNGIAYEEPYLDDQKASITDAPLTESFTLLDTPVKGETVPKGHVFVMGDNRRISDDSRDLGAIPMDQIVGTTNVVYWPLSEMRIIRK</sequence>
<comment type="subcellular location">
    <subcellularLocation>
        <location evidence="2">Cell membrane</location>
        <topology evidence="2">Single-pass type II membrane protein</topology>
    </subcellularLocation>
    <subcellularLocation>
        <location evidence="7">Membrane</location>
        <topology evidence="7">Single-pass type II membrane protein</topology>
    </subcellularLocation>
</comment>
<keyword evidence="10" id="KW-1185">Reference proteome</keyword>
<dbReference type="PROSITE" id="PS00501">
    <property type="entry name" value="SPASE_I_1"/>
    <property type="match status" value="1"/>
</dbReference>
<dbReference type="NCBIfam" id="TIGR02227">
    <property type="entry name" value="sigpep_I_bact"/>
    <property type="match status" value="1"/>
</dbReference>
<dbReference type="GO" id="GO:0009003">
    <property type="term" value="F:signal peptidase activity"/>
    <property type="evidence" value="ECO:0007669"/>
    <property type="project" value="UniProtKB-EC"/>
</dbReference>
<dbReference type="RefSeq" id="WP_204415245.1">
    <property type="nucleotide sequence ID" value="NZ_JAFBED010000003.1"/>
</dbReference>
<dbReference type="Proteomes" id="UP000737402">
    <property type="component" value="Unassembled WGS sequence"/>
</dbReference>
<protein>
    <recommendedName>
        <fullName evidence="3 6">Signal peptidase I</fullName>
        <ecNumber evidence="3 6">3.4.21.89</ecNumber>
    </recommendedName>
</protein>
<evidence type="ECO:0000256" key="4">
    <source>
        <dbReference type="ARBA" id="ARBA00022670"/>
    </source>
</evidence>
<dbReference type="PRINTS" id="PR00727">
    <property type="entry name" value="LEADERPTASE"/>
</dbReference>
<name>A0ABS2NZX8_9BACI</name>
<comment type="similarity">
    <text evidence="7">Belongs to the peptidase S26 family.</text>
</comment>
<dbReference type="InterPro" id="IPR000223">
    <property type="entry name" value="Pept_S26A_signal_pept_1"/>
</dbReference>
<keyword evidence="5 6" id="KW-0378">Hydrolase</keyword>
<reference evidence="9 10" key="1">
    <citation type="submission" date="2021-01" db="EMBL/GenBank/DDBJ databases">
        <title>Genomic Encyclopedia of Type Strains, Phase IV (KMG-IV): sequencing the most valuable type-strain genomes for metagenomic binning, comparative biology and taxonomic classification.</title>
        <authorList>
            <person name="Goeker M."/>
        </authorList>
    </citation>
    <scope>NUCLEOTIDE SEQUENCE [LARGE SCALE GENOMIC DNA]</scope>
    <source>
        <strain evidence="9 10">DSM 25879</strain>
    </source>
</reference>
<dbReference type="PROSITE" id="PS00760">
    <property type="entry name" value="SPASE_I_2"/>
    <property type="match status" value="1"/>
</dbReference>
<evidence type="ECO:0000313" key="9">
    <source>
        <dbReference type="EMBL" id="MBM7619952.1"/>
    </source>
</evidence>
<dbReference type="PROSITE" id="PS00761">
    <property type="entry name" value="SPASE_I_3"/>
    <property type="match status" value="1"/>
</dbReference>
<dbReference type="InterPro" id="IPR019758">
    <property type="entry name" value="Pept_S26A_signal_pept_1_CS"/>
</dbReference>
<evidence type="ECO:0000256" key="2">
    <source>
        <dbReference type="ARBA" id="ARBA00004401"/>
    </source>
</evidence>
<dbReference type="InterPro" id="IPR019757">
    <property type="entry name" value="Pept_S26A_signal_pept_1_Lys-AS"/>
</dbReference>
<evidence type="ECO:0000256" key="1">
    <source>
        <dbReference type="ARBA" id="ARBA00000677"/>
    </source>
</evidence>
<dbReference type="Gene3D" id="2.10.109.10">
    <property type="entry name" value="Umud Fragment, subunit A"/>
    <property type="match status" value="1"/>
</dbReference>
<feature type="domain" description="Peptidase S26" evidence="8">
    <location>
        <begin position="9"/>
        <end position="171"/>
    </location>
</feature>
<proteinExistence type="inferred from homology"/>
<dbReference type="PANTHER" id="PTHR43390">
    <property type="entry name" value="SIGNAL PEPTIDASE I"/>
    <property type="match status" value="1"/>
</dbReference>
<dbReference type="InterPro" id="IPR019533">
    <property type="entry name" value="Peptidase_S26"/>
</dbReference>
<evidence type="ECO:0000256" key="6">
    <source>
        <dbReference type="RuleBase" id="RU003993"/>
    </source>
</evidence>
<keyword evidence="4 6" id="KW-0645">Protease</keyword>
<dbReference type="EC" id="3.4.21.89" evidence="3 6"/>
<evidence type="ECO:0000313" key="10">
    <source>
        <dbReference type="Proteomes" id="UP000737402"/>
    </source>
</evidence>
<evidence type="ECO:0000256" key="7">
    <source>
        <dbReference type="RuleBase" id="RU362042"/>
    </source>
</evidence>
<evidence type="ECO:0000259" key="8">
    <source>
        <dbReference type="Pfam" id="PF10502"/>
    </source>
</evidence>
<dbReference type="PANTHER" id="PTHR43390:SF8">
    <property type="entry name" value="SIGNAL PEPTIDASE I"/>
    <property type="match status" value="1"/>
</dbReference>
<dbReference type="SUPFAM" id="SSF51306">
    <property type="entry name" value="LexA/Signal peptidase"/>
    <property type="match status" value="1"/>
</dbReference>
<dbReference type="CDD" id="cd06530">
    <property type="entry name" value="S26_SPase_I"/>
    <property type="match status" value="1"/>
</dbReference>
<gene>
    <name evidence="9" type="ORF">JOC95_001804</name>
</gene>
<organism evidence="9 10">
    <name type="scientific">Sutcliffiella tianshenii</name>
    <dbReference type="NCBI Taxonomy" id="1463404"/>
    <lineage>
        <taxon>Bacteria</taxon>
        <taxon>Bacillati</taxon>
        <taxon>Bacillota</taxon>
        <taxon>Bacilli</taxon>
        <taxon>Bacillales</taxon>
        <taxon>Bacillaceae</taxon>
        <taxon>Sutcliffiella</taxon>
    </lineage>
</organism>
<dbReference type="Pfam" id="PF10502">
    <property type="entry name" value="Peptidase_S26"/>
    <property type="match status" value="1"/>
</dbReference>
<dbReference type="InterPro" id="IPR019756">
    <property type="entry name" value="Pept_S26A_signal_pept_1_Ser-AS"/>
</dbReference>
<evidence type="ECO:0000256" key="3">
    <source>
        <dbReference type="ARBA" id="ARBA00013208"/>
    </source>
</evidence>
<comment type="caution">
    <text evidence="9">The sequence shown here is derived from an EMBL/GenBank/DDBJ whole genome shotgun (WGS) entry which is preliminary data.</text>
</comment>